<proteinExistence type="predicted"/>
<evidence type="ECO:0000313" key="1">
    <source>
        <dbReference type="EMBL" id="KKM95752.1"/>
    </source>
</evidence>
<dbReference type="AlphaFoldDB" id="A0A0F9PRF9"/>
<gene>
    <name evidence="1" type="ORF">LCGC14_1185090</name>
</gene>
<accession>A0A0F9PRF9</accession>
<dbReference type="EMBL" id="LAZR01005967">
    <property type="protein sequence ID" value="KKM95752.1"/>
    <property type="molecule type" value="Genomic_DNA"/>
</dbReference>
<protein>
    <submittedName>
        <fullName evidence="1">Uncharacterized protein</fullName>
    </submittedName>
</protein>
<organism evidence="1">
    <name type="scientific">marine sediment metagenome</name>
    <dbReference type="NCBI Taxonomy" id="412755"/>
    <lineage>
        <taxon>unclassified sequences</taxon>
        <taxon>metagenomes</taxon>
        <taxon>ecological metagenomes</taxon>
    </lineage>
</organism>
<sequence length="123" mass="14108">MKKIDLNIKVDEPVKGEDKKDMSAPEVAIRWIGIMVERALNKPEPKTGRPTLTANMDVQRKYFKLMDALDKHKDGIAELEDDVFQFLDRKFHQAEIAAQLDVTKLLVYIENAINKAKVEANEK</sequence>
<name>A0A0F9PRF9_9ZZZZ</name>
<reference evidence="1" key="1">
    <citation type="journal article" date="2015" name="Nature">
        <title>Complex archaea that bridge the gap between prokaryotes and eukaryotes.</title>
        <authorList>
            <person name="Spang A."/>
            <person name="Saw J.H."/>
            <person name="Jorgensen S.L."/>
            <person name="Zaremba-Niedzwiedzka K."/>
            <person name="Martijn J."/>
            <person name="Lind A.E."/>
            <person name="van Eijk R."/>
            <person name="Schleper C."/>
            <person name="Guy L."/>
            <person name="Ettema T.J."/>
        </authorList>
    </citation>
    <scope>NUCLEOTIDE SEQUENCE</scope>
</reference>
<comment type="caution">
    <text evidence="1">The sequence shown here is derived from an EMBL/GenBank/DDBJ whole genome shotgun (WGS) entry which is preliminary data.</text>
</comment>